<dbReference type="EMBL" id="CAKXAJ010019594">
    <property type="protein sequence ID" value="CAH2218441.1"/>
    <property type="molecule type" value="Genomic_DNA"/>
</dbReference>
<dbReference type="AlphaFoldDB" id="A0A8S4QSG4"/>
<feature type="compositionally biased region" description="Acidic residues" evidence="1">
    <location>
        <begin position="25"/>
        <end position="36"/>
    </location>
</feature>
<keyword evidence="3" id="KW-1185">Reference proteome</keyword>
<evidence type="ECO:0000313" key="2">
    <source>
        <dbReference type="EMBL" id="CAH2218441.1"/>
    </source>
</evidence>
<comment type="caution">
    <text evidence="2">The sequence shown here is derived from an EMBL/GenBank/DDBJ whole genome shotgun (WGS) entry which is preliminary data.</text>
</comment>
<evidence type="ECO:0000256" key="1">
    <source>
        <dbReference type="SAM" id="MobiDB-lite"/>
    </source>
</evidence>
<accession>A0A8S4QSG4</accession>
<evidence type="ECO:0000313" key="3">
    <source>
        <dbReference type="Proteomes" id="UP000838756"/>
    </source>
</evidence>
<organism evidence="2 3">
    <name type="scientific">Pararge aegeria aegeria</name>
    <dbReference type="NCBI Taxonomy" id="348720"/>
    <lineage>
        <taxon>Eukaryota</taxon>
        <taxon>Metazoa</taxon>
        <taxon>Ecdysozoa</taxon>
        <taxon>Arthropoda</taxon>
        <taxon>Hexapoda</taxon>
        <taxon>Insecta</taxon>
        <taxon>Pterygota</taxon>
        <taxon>Neoptera</taxon>
        <taxon>Endopterygota</taxon>
        <taxon>Lepidoptera</taxon>
        <taxon>Glossata</taxon>
        <taxon>Ditrysia</taxon>
        <taxon>Papilionoidea</taxon>
        <taxon>Nymphalidae</taxon>
        <taxon>Satyrinae</taxon>
        <taxon>Satyrini</taxon>
        <taxon>Parargina</taxon>
        <taxon>Pararge</taxon>
    </lineage>
</organism>
<name>A0A8S4QSG4_9NEOP</name>
<dbReference type="Proteomes" id="UP000838756">
    <property type="component" value="Unassembled WGS sequence"/>
</dbReference>
<feature type="non-terminal residue" evidence="2">
    <location>
        <position position="1"/>
    </location>
</feature>
<feature type="region of interest" description="Disordered" evidence="1">
    <location>
        <begin position="1"/>
        <end position="37"/>
    </location>
</feature>
<proteinExistence type="predicted"/>
<protein>
    <submittedName>
        <fullName evidence="2">Jg11475 protein</fullName>
    </submittedName>
</protein>
<gene>
    <name evidence="2" type="primary">jg11475</name>
    <name evidence="2" type="ORF">PAEG_LOCUS6275</name>
</gene>
<reference evidence="2" key="1">
    <citation type="submission" date="2022-03" db="EMBL/GenBank/DDBJ databases">
        <authorList>
            <person name="Lindestad O."/>
        </authorList>
    </citation>
    <scope>NUCLEOTIDE SEQUENCE</scope>
</reference>
<sequence length="127" mass="14528">RGAAPVALRTTGGSGRPSTETSPEREEEEEEEEEEVSTTIERVFKNTVIAQLKKQKIRYKRKEAFTIANVHFHGVKIKKECQYNKVLSLLGIQVVQRLGCTELSDWHASKRITEPDMCFLIIFAHVR</sequence>